<dbReference type="OrthoDB" id="3784821at2759"/>
<dbReference type="AlphaFoldDB" id="A0A2T3AYW5"/>
<feature type="region of interest" description="Disordered" evidence="1">
    <location>
        <begin position="1"/>
        <end position="107"/>
    </location>
</feature>
<evidence type="ECO:0000313" key="2">
    <source>
        <dbReference type="EMBL" id="PSS15257.1"/>
    </source>
</evidence>
<dbReference type="Proteomes" id="UP000241818">
    <property type="component" value="Unassembled WGS sequence"/>
</dbReference>
<evidence type="ECO:0000256" key="1">
    <source>
        <dbReference type="SAM" id="MobiDB-lite"/>
    </source>
</evidence>
<sequence>MSIIQPAPEPLKKRGLPRKASLFSPTIQDMTITRGKATKSTPSKSSPSKKTTSNTAKPGPAAAQQSKILRAIASSNPSSSSPSTISQPPPTPSNPSSSAAAAAAPAARKQPLLINDFPIRAKMRGRSPAQIPETPLPSNYKSVANKVTMVIVAMPILLVTSWVLYERLVLGEERKLLVQPTTEGKREKREL</sequence>
<dbReference type="InParanoid" id="A0A2T3AYW5"/>
<accession>A0A2T3AYW5</accession>
<feature type="compositionally biased region" description="Low complexity" evidence="1">
    <location>
        <begin position="71"/>
        <end position="86"/>
    </location>
</feature>
<organism evidence="2 3">
    <name type="scientific">Amorphotheca resinae ATCC 22711</name>
    <dbReference type="NCBI Taxonomy" id="857342"/>
    <lineage>
        <taxon>Eukaryota</taxon>
        <taxon>Fungi</taxon>
        <taxon>Dikarya</taxon>
        <taxon>Ascomycota</taxon>
        <taxon>Pezizomycotina</taxon>
        <taxon>Leotiomycetes</taxon>
        <taxon>Helotiales</taxon>
        <taxon>Amorphothecaceae</taxon>
        <taxon>Amorphotheca</taxon>
    </lineage>
</organism>
<dbReference type="EMBL" id="KZ679013">
    <property type="protein sequence ID" value="PSS15257.1"/>
    <property type="molecule type" value="Genomic_DNA"/>
</dbReference>
<dbReference type="RefSeq" id="XP_024719856.1">
    <property type="nucleotide sequence ID" value="XM_024865860.1"/>
</dbReference>
<gene>
    <name evidence="2" type="ORF">M430DRAFT_29245</name>
</gene>
<evidence type="ECO:0000313" key="3">
    <source>
        <dbReference type="Proteomes" id="UP000241818"/>
    </source>
</evidence>
<feature type="compositionally biased region" description="Low complexity" evidence="1">
    <location>
        <begin position="38"/>
        <end position="58"/>
    </location>
</feature>
<feature type="compositionally biased region" description="Low complexity" evidence="1">
    <location>
        <begin position="94"/>
        <end position="107"/>
    </location>
</feature>
<name>A0A2T3AYW5_AMORE</name>
<protein>
    <submittedName>
        <fullName evidence="2">Uncharacterized protein</fullName>
    </submittedName>
</protein>
<dbReference type="GeneID" id="36573941"/>
<reference evidence="2 3" key="1">
    <citation type="journal article" date="2018" name="New Phytol.">
        <title>Comparative genomics and transcriptomics depict ericoid mycorrhizal fungi as versatile saprotrophs and plant mutualists.</title>
        <authorList>
            <person name="Martino E."/>
            <person name="Morin E."/>
            <person name="Grelet G.A."/>
            <person name="Kuo A."/>
            <person name="Kohler A."/>
            <person name="Daghino S."/>
            <person name="Barry K.W."/>
            <person name="Cichocki N."/>
            <person name="Clum A."/>
            <person name="Dockter R.B."/>
            <person name="Hainaut M."/>
            <person name="Kuo R.C."/>
            <person name="LaButti K."/>
            <person name="Lindahl B.D."/>
            <person name="Lindquist E.A."/>
            <person name="Lipzen A."/>
            <person name="Khouja H.R."/>
            <person name="Magnuson J."/>
            <person name="Murat C."/>
            <person name="Ohm R.A."/>
            <person name="Singer S.W."/>
            <person name="Spatafora J.W."/>
            <person name="Wang M."/>
            <person name="Veneault-Fourrey C."/>
            <person name="Henrissat B."/>
            <person name="Grigoriev I.V."/>
            <person name="Martin F.M."/>
            <person name="Perotto S."/>
        </authorList>
    </citation>
    <scope>NUCLEOTIDE SEQUENCE [LARGE SCALE GENOMIC DNA]</scope>
    <source>
        <strain evidence="2 3">ATCC 22711</strain>
    </source>
</reference>
<dbReference type="STRING" id="857342.A0A2T3AYW5"/>
<proteinExistence type="predicted"/>
<keyword evidence="3" id="KW-1185">Reference proteome</keyword>